<keyword evidence="1" id="KW-0472">Membrane</keyword>
<keyword evidence="1" id="KW-0812">Transmembrane</keyword>
<dbReference type="EnsemblMetazoa" id="tetur02g15174.1">
    <property type="protein sequence ID" value="tetur02g15174.1"/>
    <property type="gene ID" value="tetur02g15174"/>
</dbReference>
<dbReference type="InterPro" id="IPR045122">
    <property type="entry name" value="Csc1-like"/>
</dbReference>
<sequence length="190" mass="22283">MIITYIVYYLRSTILDHSVGLTYYRTKKWEAVRNLLREYTKTMGNAQGAFCITFRTESMARSEHNEAESWQASFAPDPTDINWDALVINKKGMWFRTFEVNFLLFIIFFFCTTPSFILPYISNFPANSAFFELQKKYEHELKPISFLAQFLKPLVLLLVASILPDVVYYFSSLVPDPLKSEQKHGVMWRV</sequence>
<dbReference type="EMBL" id="CAEY01000807">
    <property type="status" value="NOT_ANNOTATED_CDS"/>
    <property type="molecule type" value="Genomic_DNA"/>
</dbReference>
<protein>
    <recommendedName>
        <fullName evidence="2">CSC1/OSCA1-like cytosolic domain-containing protein</fullName>
    </recommendedName>
</protein>
<dbReference type="AlphaFoldDB" id="T1JYC2"/>
<reference evidence="4" key="1">
    <citation type="submission" date="2011-08" db="EMBL/GenBank/DDBJ databases">
        <authorList>
            <person name="Rombauts S."/>
        </authorList>
    </citation>
    <scope>NUCLEOTIDE SEQUENCE</scope>
    <source>
        <strain evidence="4">London</strain>
    </source>
</reference>
<organism evidence="3 4">
    <name type="scientific">Tetranychus urticae</name>
    <name type="common">Two-spotted spider mite</name>
    <dbReference type="NCBI Taxonomy" id="32264"/>
    <lineage>
        <taxon>Eukaryota</taxon>
        <taxon>Metazoa</taxon>
        <taxon>Ecdysozoa</taxon>
        <taxon>Arthropoda</taxon>
        <taxon>Chelicerata</taxon>
        <taxon>Arachnida</taxon>
        <taxon>Acari</taxon>
        <taxon>Acariformes</taxon>
        <taxon>Trombidiformes</taxon>
        <taxon>Prostigmata</taxon>
        <taxon>Eleutherengona</taxon>
        <taxon>Raphignathae</taxon>
        <taxon>Tetranychoidea</taxon>
        <taxon>Tetranychidae</taxon>
        <taxon>Tetranychus</taxon>
    </lineage>
</organism>
<dbReference type="Pfam" id="PF14703">
    <property type="entry name" value="PHM7_cyt"/>
    <property type="match status" value="1"/>
</dbReference>
<evidence type="ECO:0000313" key="4">
    <source>
        <dbReference type="Proteomes" id="UP000015104"/>
    </source>
</evidence>
<feature type="domain" description="CSC1/OSCA1-like cytosolic" evidence="2">
    <location>
        <begin position="21"/>
        <end position="84"/>
    </location>
</feature>
<dbReference type="Proteomes" id="UP000015104">
    <property type="component" value="Unassembled WGS sequence"/>
</dbReference>
<reference evidence="3" key="2">
    <citation type="submission" date="2015-06" db="UniProtKB">
        <authorList>
            <consortium name="EnsemblMetazoa"/>
        </authorList>
    </citation>
    <scope>IDENTIFICATION</scope>
</reference>
<keyword evidence="4" id="KW-1185">Reference proteome</keyword>
<evidence type="ECO:0000313" key="3">
    <source>
        <dbReference type="EnsemblMetazoa" id="tetur02g15174.1"/>
    </source>
</evidence>
<proteinExistence type="predicted"/>
<name>T1JYC2_TETUR</name>
<dbReference type="PANTHER" id="PTHR13018">
    <property type="entry name" value="PROBABLE MEMBRANE PROTEIN DUF221-RELATED"/>
    <property type="match status" value="1"/>
</dbReference>
<keyword evidence="1" id="KW-1133">Transmembrane helix</keyword>
<dbReference type="HOGENOM" id="CLU_1429739_0_0_1"/>
<dbReference type="GO" id="GO:0005227">
    <property type="term" value="F:calcium-activated cation channel activity"/>
    <property type="evidence" value="ECO:0007669"/>
    <property type="project" value="InterPro"/>
</dbReference>
<evidence type="ECO:0000259" key="2">
    <source>
        <dbReference type="Pfam" id="PF14703"/>
    </source>
</evidence>
<accession>T1JYC2</accession>
<dbReference type="eggNOG" id="KOG1134">
    <property type="taxonomic scope" value="Eukaryota"/>
</dbReference>
<dbReference type="PANTHER" id="PTHR13018:SF5">
    <property type="entry name" value="RE44586P"/>
    <property type="match status" value="1"/>
</dbReference>
<dbReference type="InterPro" id="IPR027815">
    <property type="entry name" value="CSC1/OSCA1-like_cyt"/>
</dbReference>
<feature type="transmembrane region" description="Helical" evidence="1">
    <location>
        <begin position="100"/>
        <end position="121"/>
    </location>
</feature>
<dbReference type="GO" id="GO:0005886">
    <property type="term" value="C:plasma membrane"/>
    <property type="evidence" value="ECO:0007669"/>
    <property type="project" value="TreeGrafter"/>
</dbReference>
<feature type="transmembrane region" description="Helical" evidence="1">
    <location>
        <begin position="150"/>
        <end position="170"/>
    </location>
</feature>
<evidence type="ECO:0000256" key="1">
    <source>
        <dbReference type="SAM" id="Phobius"/>
    </source>
</evidence>